<protein>
    <submittedName>
        <fullName evidence="2">Uncharacterized protein</fullName>
    </submittedName>
</protein>
<gene>
    <name evidence="2" type="ORF">KSP40_PGU007410</name>
</gene>
<reference evidence="2 3" key="1">
    <citation type="journal article" date="2022" name="Nat. Plants">
        <title>Genomes of leafy and leafless Platanthera orchids illuminate the evolution of mycoheterotrophy.</title>
        <authorList>
            <person name="Li M.H."/>
            <person name="Liu K.W."/>
            <person name="Li Z."/>
            <person name="Lu H.C."/>
            <person name="Ye Q.L."/>
            <person name="Zhang D."/>
            <person name="Wang J.Y."/>
            <person name="Li Y.F."/>
            <person name="Zhong Z.M."/>
            <person name="Liu X."/>
            <person name="Yu X."/>
            <person name="Liu D.K."/>
            <person name="Tu X.D."/>
            <person name="Liu B."/>
            <person name="Hao Y."/>
            <person name="Liao X.Y."/>
            <person name="Jiang Y.T."/>
            <person name="Sun W.H."/>
            <person name="Chen J."/>
            <person name="Chen Y.Q."/>
            <person name="Ai Y."/>
            <person name="Zhai J.W."/>
            <person name="Wu S.S."/>
            <person name="Zhou Z."/>
            <person name="Hsiao Y.Y."/>
            <person name="Wu W.L."/>
            <person name="Chen Y.Y."/>
            <person name="Lin Y.F."/>
            <person name="Hsu J.L."/>
            <person name="Li C.Y."/>
            <person name="Wang Z.W."/>
            <person name="Zhao X."/>
            <person name="Zhong W.Y."/>
            <person name="Ma X.K."/>
            <person name="Ma L."/>
            <person name="Huang J."/>
            <person name="Chen G.Z."/>
            <person name="Huang M.Z."/>
            <person name="Huang L."/>
            <person name="Peng D.H."/>
            <person name="Luo Y.B."/>
            <person name="Zou S.Q."/>
            <person name="Chen S.P."/>
            <person name="Lan S."/>
            <person name="Tsai W.C."/>
            <person name="Van de Peer Y."/>
            <person name="Liu Z.J."/>
        </authorList>
    </citation>
    <scope>NUCLEOTIDE SEQUENCE [LARGE SCALE GENOMIC DNA]</scope>
    <source>
        <strain evidence="2">Lor288</strain>
    </source>
</reference>
<proteinExistence type="predicted"/>
<comment type="caution">
    <text evidence="2">The sequence shown here is derived from an EMBL/GenBank/DDBJ whole genome shotgun (WGS) entry which is preliminary data.</text>
</comment>
<dbReference type="PANTHER" id="PTHR33264:SF69">
    <property type="entry name" value="WRKY DOMAIN-CONTAINING PROTEIN"/>
    <property type="match status" value="1"/>
</dbReference>
<feature type="region of interest" description="Disordered" evidence="1">
    <location>
        <begin position="116"/>
        <end position="143"/>
    </location>
</feature>
<evidence type="ECO:0000256" key="1">
    <source>
        <dbReference type="SAM" id="MobiDB-lite"/>
    </source>
</evidence>
<dbReference type="PANTHER" id="PTHR33264">
    <property type="entry name" value="EXPRESSED PROTEIN"/>
    <property type="match status" value="1"/>
</dbReference>
<name>A0ABR2LWG8_9ASPA</name>
<organism evidence="2 3">
    <name type="scientific">Platanthera guangdongensis</name>
    <dbReference type="NCBI Taxonomy" id="2320717"/>
    <lineage>
        <taxon>Eukaryota</taxon>
        <taxon>Viridiplantae</taxon>
        <taxon>Streptophyta</taxon>
        <taxon>Embryophyta</taxon>
        <taxon>Tracheophyta</taxon>
        <taxon>Spermatophyta</taxon>
        <taxon>Magnoliopsida</taxon>
        <taxon>Liliopsida</taxon>
        <taxon>Asparagales</taxon>
        <taxon>Orchidaceae</taxon>
        <taxon>Orchidoideae</taxon>
        <taxon>Orchideae</taxon>
        <taxon>Orchidinae</taxon>
        <taxon>Platanthera</taxon>
    </lineage>
</organism>
<feature type="compositionally biased region" description="Low complexity" evidence="1">
    <location>
        <begin position="116"/>
        <end position="130"/>
    </location>
</feature>
<evidence type="ECO:0000313" key="3">
    <source>
        <dbReference type="Proteomes" id="UP001412067"/>
    </source>
</evidence>
<keyword evidence="3" id="KW-1185">Reference proteome</keyword>
<sequence length="212" mass="22534">MGRKADRRLLLSSSPGVPASDAVKSITADPDMTQFATSGISRRQPVILKKSSRKSPCVAEIAGGKTAECAAILCCCPCGLLDLLILAIVRLPAGLCRKALRKRFLRRRTKRAKLLESSSGLNSESSVRSGSGTGSDGCPSAFGSSSDDEFAEFAGFRGTVVMVVGDSFPAKSPSAEVIELEEEVWSKFYSSGFWRSPSLAEGRSVTAQVTEF</sequence>
<dbReference type="Proteomes" id="UP001412067">
    <property type="component" value="Unassembled WGS sequence"/>
</dbReference>
<dbReference type="EMBL" id="JBBWWR010000014">
    <property type="protein sequence ID" value="KAK8953090.1"/>
    <property type="molecule type" value="Genomic_DNA"/>
</dbReference>
<accession>A0ABR2LWG8</accession>
<evidence type="ECO:0000313" key="2">
    <source>
        <dbReference type="EMBL" id="KAK8953090.1"/>
    </source>
</evidence>